<sequence length="156" mass="17095">MPFINRINGWESARARRGGEGTEGRQKAGTGVARRSAGADRTDVRTTLIHSKVACRAVPEGRSAPARVTLRRPYRRARGPRPDTAVSGPPYSEGMSTPHDPSLRTPAAPWINARIRELMDEPRSEERTAEYRRLLVLWAEATDPVAGPGPEFVTAA</sequence>
<dbReference type="Proteomes" id="UP000632849">
    <property type="component" value="Unassembled WGS sequence"/>
</dbReference>
<evidence type="ECO:0000313" key="3">
    <source>
        <dbReference type="Proteomes" id="UP000632849"/>
    </source>
</evidence>
<evidence type="ECO:0000313" key="2">
    <source>
        <dbReference type="EMBL" id="GHG08087.1"/>
    </source>
</evidence>
<evidence type="ECO:0000256" key="1">
    <source>
        <dbReference type="SAM" id="MobiDB-lite"/>
    </source>
</evidence>
<comment type="caution">
    <text evidence="2">The sequence shown here is derived from an EMBL/GenBank/DDBJ whole genome shotgun (WGS) entry which is preliminary data.</text>
</comment>
<dbReference type="EMBL" id="BNBE01000002">
    <property type="protein sequence ID" value="GHG08087.1"/>
    <property type="molecule type" value="Genomic_DNA"/>
</dbReference>
<feature type="compositionally biased region" description="Basic and acidic residues" evidence="1">
    <location>
        <begin position="13"/>
        <end position="26"/>
    </location>
</feature>
<reference evidence="2" key="1">
    <citation type="journal article" date="2014" name="Int. J. Syst. Evol. Microbiol.">
        <title>Complete genome sequence of Corynebacterium casei LMG S-19264T (=DSM 44701T), isolated from a smear-ripened cheese.</title>
        <authorList>
            <consortium name="US DOE Joint Genome Institute (JGI-PGF)"/>
            <person name="Walter F."/>
            <person name="Albersmeier A."/>
            <person name="Kalinowski J."/>
            <person name="Ruckert C."/>
        </authorList>
    </citation>
    <scope>NUCLEOTIDE SEQUENCE</scope>
    <source>
        <strain evidence="2">JCM 4122</strain>
    </source>
</reference>
<name>A0A919BSC2_STRFL</name>
<feature type="region of interest" description="Disordered" evidence="1">
    <location>
        <begin position="64"/>
        <end position="108"/>
    </location>
</feature>
<gene>
    <name evidence="2" type="ORF">GCM10017667_44890</name>
</gene>
<feature type="region of interest" description="Disordered" evidence="1">
    <location>
        <begin position="1"/>
        <end position="43"/>
    </location>
</feature>
<protein>
    <submittedName>
        <fullName evidence="2">Uncharacterized protein</fullName>
    </submittedName>
</protein>
<organism evidence="2 3">
    <name type="scientific">Streptomyces filamentosus</name>
    <name type="common">Streptomyces roseosporus</name>
    <dbReference type="NCBI Taxonomy" id="67294"/>
    <lineage>
        <taxon>Bacteria</taxon>
        <taxon>Bacillati</taxon>
        <taxon>Actinomycetota</taxon>
        <taxon>Actinomycetes</taxon>
        <taxon>Kitasatosporales</taxon>
        <taxon>Streptomycetaceae</taxon>
        <taxon>Streptomyces</taxon>
    </lineage>
</organism>
<reference evidence="2" key="2">
    <citation type="submission" date="2020-09" db="EMBL/GenBank/DDBJ databases">
        <authorList>
            <person name="Sun Q."/>
            <person name="Ohkuma M."/>
        </authorList>
    </citation>
    <scope>NUCLEOTIDE SEQUENCE</scope>
    <source>
        <strain evidence="2">JCM 4122</strain>
    </source>
</reference>
<proteinExistence type="predicted"/>
<dbReference type="AlphaFoldDB" id="A0A919BSC2"/>
<feature type="compositionally biased region" description="Basic residues" evidence="1">
    <location>
        <begin position="69"/>
        <end position="79"/>
    </location>
</feature>
<keyword evidence="3" id="KW-1185">Reference proteome</keyword>
<accession>A0A919BSC2</accession>